<feature type="domain" description="Mycothiol-dependent maleylpyruvate isomerase metal-binding" evidence="2">
    <location>
        <begin position="8"/>
        <end position="142"/>
    </location>
</feature>
<dbReference type="InterPro" id="IPR013917">
    <property type="entry name" value="tRNA_wybutosine-synth"/>
</dbReference>
<proteinExistence type="predicted"/>
<evidence type="ECO:0000259" key="1">
    <source>
        <dbReference type="Pfam" id="PF08608"/>
    </source>
</evidence>
<dbReference type="EMBL" id="FQZU01000014">
    <property type="protein sequence ID" value="SHJ92178.1"/>
    <property type="molecule type" value="Genomic_DNA"/>
</dbReference>
<feature type="domain" description="tRNA wybutosine-synthesis" evidence="1">
    <location>
        <begin position="181"/>
        <end position="226"/>
    </location>
</feature>
<dbReference type="Pfam" id="PF11716">
    <property type="entry name" value="MDMPI_N"/>
    <property type="match status" value="1"/>
</dbReference>
<name>A0A1M6N8Y9_9BACT</name>
<gene>
    <name evidence="3" type="ORF">SAMN02745216_02554</name>
</gene>
<evidence type="ECO:0000313" key="3">
    <source>
        <dbReference type="EMBL" id="SHJ92178.1"/>
    </source>
</evidence>
<dbReference type="InterPro" id="IPR017517">
    <property type="entry name" value="Maleyloyr_isom"/>
</dbReference>
<sequence length="261" mass="29178">MKAICEDLAAEGQALDDIVANISDEQWGIVTPFDGWTVKAEISHIAFFDYFARLSASDKESFDMEMTKMIENFDRLFEVTLEPGMNRSNQELLAWWRAERKAMIDAYLACDPKQRLPWHIPMSARSSATARLMETWAHGQDIVDALGVKREATDRLKHIAHLGVATFGWSFKVRDLTPPDAPVRVELTGPSGDLWTWGEETAADKITGGAEDFCLVVIQRRHFKDVNLEVIGDAAEKWMSVAQIFAGPPAEGPKPGSFPKP</sequence>
<protein>
    <submittedName>
        <fullName evidence="3">TIGR03084 family protein</fullName>
    </submittedName>
</protein>
<accession>A0A1M6N8Y9</accession>
<dbReference type="NCBIfam" id="TIGR03084">
    <property type="entry name" value="TIGR03084 family metal-binding protein"/>
    <property type="match status" value="1"/>
</dbReference>
<dbReference type="AlphaFoldDB" id="A0A1M6N8Y9"/>
<dbReference type="Pfam" id="PF08608">
    <property type="entry name" value="Wyosine_form"/>
    <property type="match status" value="1"/>
</dbReference>
<dbReference type="InterPro" id="IPR017518">
    <property type="entry name" value="CHP03084"/>
</dbReference>
<evidence type="ECO:0000259" key="2">
    <source>
        <dbReference type="Pfam" id="PF11716"/>
    </source>
</evidence>
<dbReference type="NCBIfam" id="TIGR03083">
    <property type="entry name" value="maleylpyruvate isomerase family mycothiol-dependent enzyme"/>
    <property type="match status" value="1"/>
</dbReference>
<reference evidence="4" key="1">
    <citation type="submission" date="2016-11" db="EMBL/GenBank/DDBJ databases">
        <authorList>
            <person name="Varghese N."/>
            <person name="Submissions S."/>
        </authorList>
    </citation>
    <scope>NUCLEOTIDE SEQUENCE [LARGE SCALE GENOMIC DNA]</scope>
    <source>
        <strain evidence="4">DSM 16219</strain>
    </source>
</reference>
<keyword evidence="4" id="KW-1185">Reference proteome</keyword>
<dbReference type="InterPro" id="IPR034660">
    <property type="entry name" value="DinB/YfiT-like"/>
</dbReference>
<dbReference type="RefSeq" id="WP_073476365.1">
    <property type="nucleotide sequence ID" value="NZ_FQZU01000014.1"/>
</dbReference>
<dbReference type="OrthoDB" id="113180at2"/>
<dbReference type="Proteomes" id="UP000183994">
    <property type="component" value="Unassembled WGS sequence"/>
</dbReference>
<dbReference type="Gene3D" id="1.20.120.450">
    <property type="entry name" value="dinb family like domain"/>
    <property type="match status" value="1"/>
</dbReference>
<organism evidence="3 4">
    <name type="scientific">Desulfatibacillum alkenivorans DSM 16219</name>
    <dbReference type="NCBI Taxonomy" id="1121393"/>
    <lineage>
        <taxon>Bacteria</taxon>
        <taxon>Pseudomonadati</taxon>
        <taxon>Thermodesulfobacteriota</taxon>
        <taxon>Desulfobacteria</taxon>
        <taxon>Desulfobacterales</taxon>
        <taxon>Desulfatibacillaceae</taxon>
        <taxon>Desulfatibacillum</taxon>
    </lineage>
</organism>
<dbReference type="SUPFAM" id="SSF109854">
    <property type="entry name" value="DinB/YfiT-like putative metalloenzymes"/>
    <property type="match status" value="1"/>
</dbReference>
<dbReference type="GO" id="GO:0046872">
    <property type="term" value="F:metal ion binding"/>
    <property type="evidence" value="ECO:0007669"/>
    <property type="project" value="InterPro"/>
</dbReference>
<evidence type="ECO:0000313" key="4">
    <source>
        <dbReference type="Proteomes" id="UP000183994"/>
    </source>
</evidence>
<dbReference type="STRING" id="1121393.SAMN02745216_02554"/>
<dbReference type="InterPro" id="IPR024344">
    <property type="entry name" value="MDMPI_metal-binding"/>
</dbReference>